<reference evidence="3" key="1">
    <citation type="submission" date="2016-10" db="EMBL/GenBank/DDBJ databases">
        <authorList>
            <person name="Varghese N."/>
            <person name="Submissions S."/>
        </authorList>
    </citation>
    <scope>NUCLEOTIDE SEQUENCE [LARGE SCALE GENOMIC DNA]</scope>
    <source>
        <strain evidence="3">CGMCC 4.6856</strain>
    </source>
</reference>
<organism evidence="2 3">
    <name type="scientific">Microlunatus flavus</name>
    <dbReference type="NCBI Taxonomy" id="1036181"/>
    <lineage>
        <taxon>Bacteria</taxon>
        <taxon>Bacillati</taxon>
        <taxon>Actinomycetota</taxon>
        <taxon>Actinomycetes</taxon>
        <taxon>Propionibacteriales</taxon>
        <taxon>Propionibacteriaceae</taxon>
        <taxon>Microlunatus</taxon>
    </lineage>
</organism>
<evidence type="ECO:0000313" key="3">
    <source>
        <dbReference type="Proteomes" id="UP000198504"/>
    </source>
</evidence>
<gene>
    <name evidence="2" type="ORF">SAMN05421756_101682</name>
</gene>
<protein>
    <recommendedName>
        <fullName evidence="4">DUF3072 domain-containing protein</fullName>
    </recommendedName>
</protein>
<sequence length="119" mass="12478">MTDSASTNDSNATATSDQDSTAPEGEFTSETSQAAAEETSEVQTSPEHNEEVLGASGSGDPSLEKDPSEWVTGGDPITAAQKSYLDTLARQAGEEIPADITKGEASEQIERLREKTGKD</sequence>
<dbReference type="InterPro" id="IPR021425">
    <property type="entry name" value="DUF3072"/>
</dbReference>
<evidence type="ECO:0000256" key="1">
    <source>
        <dbReference type="SAM" id="MobiDB-lite"/>
    </source>
</evidence>
<dbReference type="RefSeq" id="WP_091177658.1">
    <property type="nucleotide sequence ID" value="NZ_FOFA01000001.1"/>
</dbReference>
<dbReference type="STRING" id="1036181.SAMN05421756_101682"/>
<evidence type="ECO:0000313" key="2">
    <source>
        <dbReference type="EMBL" id="SEP78549.1"/>
    </source>
</evidence>
<evidence type="ECO:0008006" key="4">
    <source>
        <dbReference type="Google" id="ProtNLM"/>
    </source>
</evidence>
<dbReference type="Proteomes" id="UP000198504">
    <property type="component" value="Unassembled WGS sequence"/>
</dbReference>
<feature type="compositionally biased region" description="Polar residues" evidence="1">
    <location>
        <begin position="1"/>
        <end position="21"/>
    </location>
</feature>
<feature type="compositionally biased region" description="Basic and acidic residues" evidence="1">
    <location>
        <begin position="101"/>
        <end position="119"/>
    </location>
</feature>
<feature type="region of interest" description="Disordered" evidence="1">
    <location>
        <begin position="94"/>
        <end position="119"/>
    </location>
</feature>
<accession>A0A1H9APG2</accession>
<dbReference type="AlphaFoldDB" id="A0A1H9APG2"/>
<dbReference type="OrthoDB" id="9811751at2"/>
<proteinExistence type="predicted"/>
<name>A0A1H9APG2_9ACTN</name>
<keyword evidence="3" id="KW-1185">Reference proteome</keyword>
<feature type="compositionally biased region" description="Low complexity" evidence="1">
    <location>
        <begin position="28"/>
        <end position="45"/>
    </location>
</feature>
<dbReference type="Pfam" id="PF11272">
    <property type="entry name" value="DUF3072"/>
    <property type="match status" value="1"/>
</dbReference>
<feature type="region of interest" description="Disordered" evidence="1">
    <location>
        <begin position="1"/>
        <end position="78"/>
    </location>
</feature>
<dbReference type="EMBL" id="FOFA01000001">
    <property type="protein sequence ID" value="SEP78549.1"/>
    <property type="molecule type" value="Genomic_DNA"/>
</dbReference>